<keyword evidence="2" id="KW-1185">Reference proteome</keyword>
<dbReference type="EMBL" id="BBWV01000001">
    <property type="protein sequence ID" value="GAO41943.1"/>
    <property type="molecule type" value="Genomic_DNA"/>
</dbReference>
<evidence type="ECO:0000313" key="1">
    <source>
        <dbReference type="EMBL" id="GAO41943.1"/>
    </source>
</evidence>
<proteinExistence type="predicted"/>
<accession>A0A0E9MWS1</accession>
<gene>
    <name evidence="1" type="ORF">FPE01S_01_09580</name>
</gene>
<dbReference type="RefSeq" id="WP_046367716.1">
    <property type="nucleotide sequence ID" value="NZ_BBWV01000001.1"/>
</dbReference>
<protein>
    <submittedName>
        <fullName evidence="1">Uncharacterized protein</fullName>
    </submittedName>
</protein>
<dbReference type="AlphaFoldDB" id="A0A0E9MWS1"/>
<comment type="caution">
    <text evidence="1">The sequence shown here is derived from an EMBL/GenBank/DDBJ whole genome shotgun (WGS) entry which is preliminary data.</text>
</comment>
<name>A0A0E9MWS1_9BACT</name>
<evidence type="ECO:0000313" key="2">
    <source>
        <dbReference type="Proteomes" id="UP000033121"/>
    </source>
</evidence>
<sequence>MKEFNGKYFDAIQLKQLGEVLIATNSSGLRDIIALKFIEANHSGSEEYMVTAIKKNIHTKFVSTLIYACSQFDCAEHFQLFVDLLILKRDMSFVDAYYAIVAIKKPIYFGDREYGVNKLRAFLECCDDDYPLFSEIRVAIKTIEQMNVGLKE</sequence>
<dbReference type="Proteomes" id="UP000033121">
    <property type="component" value="Unassembled WGS sequence"/>
</dbReference>
<reference evidence="1 2" key="1">
    <citation type="submission" date="2015-04" db="EMBL/GenBank/DDBJ databases">
        <title>Whole genome shotgun sequence of Flavihumibacter petaseus NBRC 106054.</title>
        <authorList>
            <person name="Miyazawa S."/>
            <person name="Hosoyama A."/>
            <person name="Hashimoto M."/>
            <person name="Noguchi M."/>
            <person name="Tsuchikane K."/>
            <person name="Ohji S."/>
            <person name="Yamazoe A."/>
            <person name="Ichikawa N."/>
            <person name="Kimura A."/>
            <person name="Fujita N."/>
        </authorList>
    </citation>
    <scope>NUCLEOTIDE SEQUENCE [LARGE SCALE GENOMIC DNA]</scope>
    <source>
        <strain evidence="1 2">NBRC 106054</strain>
    </source>
</reference>
<organism evidence="1 2">
    <name type="scientific">Flavihumibacter petaseus NBRC 106054</name>
    <dbReference type="NCBI Taxonomy" id="1220578"/>
    <lineage>
        <taxon>Bacteria</taxon>
        <taxon>Pseudomonadati</taxon>
        <taxon>Bacteroidota</taxon>
        <taxon>Chitinophagia</taxon>
        <taxon>Chitinophagales</taxon>
        <taxon>Chitinophagaceae</taxon>
        <taxon>Flavihumibacter</taxon>
    </lineage>
</organism>